<comment type="caution">
    <text evidence="1">The sequence shown here is derived from an EMBL/GenBank/DDBJ whole genome shotgun (WGS) entry which is preliminary data.</text>
</comment>
<dbReference type="EMBL" id="JACHXM010000048">
    <property type="protein sequence ID" value="MBB3143440.1"/>
    <property type="molecule type" value="Genomic_DNA"/>
</dbReference>
<evidence type="ECO:0000313" key="1">
    <source>
        <dbReference type="EMBL" id="MBB3143440.1"/>
    </source>
</evidence>
<accession>A0A7W5C208</accession>
<keyword evidence="2" id="KW-1185">Reference proteome</keyword>
<gene>
    <name evidence="1" type="ORF">FHR96_004362</name>
</gene>
<dbReference type="RefSeq" id="WP_183389753.1">
    <property type="nucleotide sequence ID" value="NZ_JACHXM010000048.1"/>
</dbReference>
<evidence type="ECO:0008006" key="3">
    <source>
        <dbReference type="Google" id="ProtNLM"/>
    </source>
</evidence>
<sequence length="225" mass="25049">MMASMDNQATIRLPLITFLDVEASGLLQQDSYPIEIGWADTLGNSDSFLIRPFDTWPYWDRHAEALHGNTRSQLLEEGIPVAEAAHRLNEMLGVETVYCDAWEYDGFWLSRLFEAAGVERSFTLADVHQLYGVLGAERTDLLVDIVREIPTPHRAREDAARGRELPAEAEDAQLTVTGGSILLTAGGSFLCKQWDGVLPTLLRRRCATLVGECITDQLESEENSP</sequence>
<reference evidence="1 2" key="1">
    <citation type="submission" date="2020-08" db="EMBL/GenBank/DDBJ databases">
        <title>Genomic Encyclopedia of Type Strains, Phase III (KMG-III): the genomes of soil and plant-associated and newly described type strains.</title>
        <authorList>
            <person name="Whitman W."/>
        </authorList>
    </citation>
    <scope>NUCLEOTIDE SEQUENCE [LARGE SCALE GENOMIC DNA]</scope>
    <source>
        <strain evidence="1 2">CECT 5995</strain>
    </source>
</reference>
<proteinExistence type="predicted"/>
<dbReference type="Gene3D" id="3.30.420.10">
    <property type="entry name" value="Ribonuclease H-like superfamily/Ribonuclease H"/>
    <property type="match status" value="1"/>
</dbReference>
<dbReference type="AlphaFoldDB" id="A0A7W5C208"/>
<evidence type="ECO:0000313" key="2">
    <source>
        <dbReference type="Proteomes" id="UP000525987"/>
    </source>
</evidence>
<organism evidence="1 2">
    <name type="scientific">Halomonas organivorans</name>
    <dbReference type="NCBI Taxonomy" id="257772"/>
    <lineage>
        <taxon>Bacteria</taxon>
        <taxon>Pseudomonadati</taxon>
        <taxon>Pseudomonadota</taxon>
        <taxon>Gammaproteobacteria</taxon>
        <taxon>Oceanospirillales</taxon>
        <taxon>Halomonadaceae</taxon>
        <taxon>Halomonas</taxon>
    </lineage>
</organism>
<dbReference type="Proteomes" id="UP000525987">
    <property type="component" value="Unassembled WGS sequence"/>
</dbReference>
<dbReference type="InterPro" id="IPR012337">
    <property type="entry name" value="RNaseH-like_sf"/>
</dbReference>
<dbReference type="InterPro" id="IPR036397">
    <property type="entry name" value="RNaseH_sf"/>
</dbReference>
<protein>
    <recommendedName>
        <fullName evidence="3">Exonuclease domain-containing protein</fullName>
    </recommendedName>
</protein>
<dbReference type="SUPFAM" id="SSF53098">
    <property type="entry name" value="Ribonuclease H-like"/>
    <property type="match status" value="1"/>
</dbReference>
<name>A0A7W5C208_9GAMM</name>
<dbReference type="GO" id="GO:0003676">
    <property type="term" value="F:nucleic acid binding"/>
    <property type="evidence" value="ECO:0007669"/>
    <property type="project" value="InterPro"/>
</dbReference>